<protein>
    <submittedName>
        <fullName evidence="1">Uncharacterized protein</fullName>
    </submittedName>
</protein>
<name>A0ACB7Y2U3_9ERIC</name>
<accession>A0ACB7Y2U3</accession>
<sequence length="436" mass="48658">MGYCPCFGWKKGIKQKIGGDREFMPSKTSNVSELSAVGRKTDKELRPESPTSGANTNSNTFNYRELATATNNFRSESLIGEGGFGPVYKGQLESTGLDVAVKVLNQTGFQGDKEFLVEVLMLSLLCHPNLVNLIGYCAEGNQRILVYEFMPLGSLEYHLHDLGPGMEPLDWNTRMKIAAGSAQGLDYLHNQADPPVIYRDLKSSNILLDHGFHPKLSDFGLAKFAPQGDKSHVSTRVMGTHGYCAPEYAETGKLTKMSDIYSFGVVLLELITGRKAILDTTGKRMLVDWARPMLKDRKNILQLADPNLKGQFSEPVFCRAVEVASMCLRKEASTRPSTSDLVLALNYLASQQNHPNKVRGSGARGDRERRIQHSDGQPNDNTIDFNESENSPTERRMPNMELEREQAVAEAKMWGETWREKKRQNAEIDYGNLTSR</sequence>
<keyword evidence="2" id="KW-1185">Reference proteome</keyword>
<evidence type="ECO:0000313" key="2">
    <source>
        <dbReference type="Proteomes" id="UP000828048"/>
    </source>
</evidence>
<dbReference type="EMBL" id="CM037155">
    <property type="protein sequence ID" value="KAH7847533.1"/>
    <property type="molecule type" value="Genomic_DNA"/>
</dbReference>
<gene>
    <name evidence="1" type="ORF">Vadar_027256</name>
</gene>
<organism evidence="1 2">
    <name type="scientific">Vaccinium darrowii</name>
    <dbReference type="NCBI Taxonomy" id="229202"/>
    <lineage>
        <taxon>Eukaryota</taxon>
        <taxon>Viridiplantae</taxon>
        <taxon>Streptophyta</taxon>
        <taxon>Embryophyta</taxon>
        <taxon>Tracheophyta</taxon>
        <taxon>Spermatophyta</taxon>
        <taxon>Magnoliopsida</taxon>
        <taxon>eudicotyledons</taxon>
        <taxon>Gunneridae</taxon>
        <taxon>Pentapetalae</taxon>
        <taxon>asterids</taxon>
        <taxon>Ericales</taxon>
        <taxon>Ericaceae</taxon>
        <taxon>Vaccinioideae</taxon>
        <taxon>Vaccinieae</taxon>
        <taxon>Vaccinium</taxon>
    </lineage>
</organism>
<proteinExistence type="predicted"/>
<dbReference type="Proteomes" id="UP000828048">
    <property type="component" value="Chromosome 5"/>
</dbReference>
<reference evidence="1 2" key="1">
    <citation type="journal article" date="2021" name="Hortic Res">
        <title>High-quality reference genome and annotation aids understanding of berry development for evergreen blueberry (Vaccinium darrowii).</title>
        <authorList>
            <person name="Yu J."/>
            <person name="Hulse-Kemp A.M."/>
            <person name="Babiker E."/>
            <person name="Staton M."/>
        </authorList>
    </citation>
    <scope>NUCLEOTIDE SEQUENCE [LARGE SCALE GENOMIC DNA]</scope>
    <source>
        <strain evidence="2">cv. NJ 8807/NJ 8810</strain>
        <tissue evidence="1">Young leaf</tissue>
    </source>
</reference>
<comment type="caution">
    <text evidence="1">The sequence shown here is derived from an EMBL/GenBank/DDBJ whole genome shotgun (WGS) entry which is preliminary data.</text>
</comment>
<evidence type="ECO:0000313" key="1">
    <source>
        <dbReference type="EMBL" id="KAH7847533.1"/>
    </source>
</evidence>